<organism evidence="2 3">
    <name type="scientific">Nonomuraea bangladeshensis</name>
    <dbReference type="NCBI Taxonomy" id="404385"/>
    <lineage>
        <taxon>Bacteria</taxon>
        <taxon>Bacillati</taxon>
        <taxon>Actinomycetota</taxon>
        <taxon>Actinomycetes</taxon>
        <taxon>Streptosporangiales</taxon>
        <taxon>Streptosporangiaceae</taxon>
        <taxon>Nonomuraea</taxon>
    </lineage>
</organism>
<gene>
    <name evidence="2" type="ORF">AB0K40_17620</name>
</gene>
<keyword evidence="3" id="KW-1185">Reference proteome</keyword>
<dbReference type="SUPFAM" id="SSF55729">
    <property type="entry name" value="Acyl-CoA N-acyltransferases (Nat)"/>
    <property type="match status" value="1"/>
</dbReference>
<dbReference type="EMBL" id="JBFARM010000005">
    <property type="protein sequence ID" value="MEV4287327.1"/>
    <property type="molecule type" value="Genomic_DNA"/>
</dbReference>
<dbReference type="Gene3D" id="3.40.630.30">
    <property type="match status" value="1"/>
</dbReference>
<evidence type="ECO:0000259" key="1">
    <source>
        <dbReference type="PROSITE" id="PS51186"/>
    </source>
</evidence>
<dbReference type="Proteomes" id="UP001552427">
    <property type="component" value="Unassembled WGS sequence"/>
</dbReference>
<dbReference type="CDD" id="cd04301">
    <property type="entry name" value="NAT_SF"/>
    <property type="match status" value="1"/>
</dbReference>
<accession>A0ABV3H475</accession>
<name>A0ABV3H475_9ACTN</name>
<comment type="caution">
    <text evidence="2">The sequence shown here is derived from an EMBL/GenBank/DDBJ whole genome shotgun (WGS) entry which is preliminary data.</text>
</comment>
<dbReference type="PROSITE" id="PS51186">
    <property type="entry name" value="GNAT"/>
    <property type="match status" value="1"/>
</dbReference>
<dbReference type="RefSeq" id="WP_364450640.1">
    <property type="nucleotide sequence ID" value="NZ_JBFARM010000005.1"/>
</dbReference>
<sequence length="174" mass="18728">MTGAAAKVVLDDAFVDIYLAIRAEPPYNSGPLYDRARFVERTSSQVELPGFELVAAELDGRPVGFAFGFAMAAGRWWGGEATPPPDEVLAAEKLAVVELNLLLEHRGQGVGKRLLATLLYGRAEPWATLLSRPDTPAHGMYERWGWQVVGTVRPAPDAVVADAMVLQLGGEGRG</sequence>
<evidence type="ECO:0000313" key="3">
    <source>
        <dbReference type="Proteomes" id="UP001552427"/>
    </source>
</evidence>
<dbReference type="InterPro" id="IPR000182">
    <property type="entry name" value="GNAT_dom"/>
</dbReference>
<proteinExistence type="predicted"/>
<feature type="domain" description="N-acetyltransferase" evidence="1">
    <location>
        <begin position="8"/>
        <end position="169"/>
    </location>
</feature>
<evidence type="ECO:0000313" key="2">
    <source>
        <dbReference type="EMBL" id="MEV4287327.1"/>
    </source>
</evidence>
<protein>
    <submittedName>
        <fullName evidence="2">GNAT family N-acetyltransferase</fullName>
    </submittedName>
</protein>
<dbReference type="InterPro" id="IPR016181">
    <property type="entry name" value="Acyl_CoA_acyltransferase"/>
</dbReference>
<dbReference type="Pfam" id="PF13508">
    <property type="entry name" value="Acetyltransf_7"/>
    <property type="match status" value="1"/>
</dbReference>
<reference evidence="2 3" key="1">
    <citation type="submission" date="2024-06" db="EMBL/GenBank/DDBJ databases">
        <title>The Natural Products Discovery Center: Release of the First 8490 Sequenced Strains for Exploring Actinobacteria Biosynthetic Diversity.</title>
        <authorList>
            <person name="Kalkreuter E."/>
            <person name="Kautsar S.A."/>
            <person name="Yang D."/>
            <person name="Bader C.D."/>
            <person name="Teijaro C.N."/>
            <person name="Fluegel L."/>
            <person name="Davis C.M."/>
            <person name="Simpson J.R."/>
            <person name="Lauterbach L."/>
            <person name="Steele A.D."/>
            <person name="Gui C."/>
            <person name="Meng S."/>
            <person name="Li G."/>
            <person name="Viehrig K."/>
            <person name="Ye F."/>
            <person name="Su P."/>
            <person name="Kiefer A.F."/>
            <person name="Nichols A."/>
            <person name="Cepeda A.J."/>
            <person name="Yan W."/>
            <person name="Fan B."/>
            <person name="Jiang Y."/>
            <person name="Adhikari A."/>
            <person name="Zheng C.-J."/>
            <person name="Schuster L."/>
            <person name="Cowan T.M."/>
            <person name="Smanski M.J."/>
            <person name="Chevrette M.G."/>
            <person name="De Carvalho L.P.S."/>
            <person name="Shen B."/>
        </authorList>
    </citation>
    <scope>NUCLEOTIDE SEQUENCE [LARGE SCALE GENOMIC DNA]</scope>
    <source>
        <strain evidence="2 3">NPDC049574</strain>
    </source>
</reference>